<dbReference type="PANTHER" id="PTHR43401">
    <property type="entry name" value="L-THREONINE 3-DEHYDROGENASE"/>
    <property type="match status" value="1"/>
</dbReference>
<dbReference type="InterPro" id="IPR011032">
    <property type="entry name" value="GroES-like_sf"/>
</dbReference>
<comment type="cofactor">
    <cofactor evidence="1">
        <name>Zn(2+)</name>
        <dbReference type="ChEBI" id="CHEBI:29105"/>
    </cofactor>
</comment>
<evidence type="ECO:0000256" key="2">
    <source>
        <dbReference type="ARBA" id="ARBA00023002"/>
    </source>
</evidence>
<keyword evidence="2" id="KW-0560">Oxidoreductase</keyword>
<evidence type="ECO:0000313" key="4">
    <source>
        <dbReference type="EMBL" id="GCE38176.1"/>
    </source>
</evidence>
<evidence type="ECO:0000313" key="5">
    <source>
        <dbReference type="Proteomes" id="UP000287519"/>
    </source>
</evidence>
<organism evidence="4 5">
    <name type="scientific">Rhodococcus wratislaviensis</name>
    <name type="common">Tsukamurella wratislaviensis</name>
    <dbReference type="NCBI Taxonomy" id="44752"/>
    <lineage>
        <taxon>Bacteria</taxon>
        <taxon>Bacillati</taxon>
        <taxon>Actinomycetota</taxon>
        <taxon>Actinomycetes</taxon>
        <taxon>Mycobacteriales</taxon>
        <taxon>Nocardiaceae</taxon>
        <taxon>Rhodococcus</taxon>
    </lineage>
</organism>
<gene>
    <name evidence="4" type="ORF">Rhow_001215</name>
</gene>
<dbReference type="SUPFAM" id="SSF51735">
    <property type="entry name" value="NAD(P)-binding Rossmann-fold domains"/>
    <property type="match status" value="1"/>
</dbReference>
<dbReference type="InterPro" id="IPR050129">
    <property type="entry name" value="Zn_alcohol_dh"/>
</dbReference>
<evidence type="ECO:0000256" key="1">
    <source>
        <dbReference type="ARBA" id="ARBA00001947"/>
    </source>
</evidence>
<keyword evidence="5" id="KW-1185">Reference proteome</keyword>
<dbReference type="SMART" id="SM00829">
    <property type="entry name" value="PKS_ER"/>
    <property type="match status" value="1"/>
</dbReference>
<dbReference type="EMBL" id="BHYM01000017">
    <property type="protein sequence ID" value="GCE38176.1"/>
    <property type="molecule type" value="Genomic_DNA"/>
</dbReference>
<accession>A0A402C3J7</accession>
<sequence>MTTMAAARLHSSNEPFQVDTIDVPEPTGSDVLVRVRACGIVPNLKNVLAAADFLPELAFPEYPAIYGLDPAGEIAAVGPDVLELTPGQRVYVNPGRSCGSCKHCRGARPQLCTSYGLGGYHGFTPQAQRVFQRYPWGGFAEYMIAPADSMVILPDNVSYNEAARFGYLGTAYGALDRADAGPTTTVLINGATGTLGVGAILLALAMGVPKILAVARNEKILATLQALAPNRIVTHSNDDGPCTDWARDQSDGLGPDIVIDALGPGSPPEATLDALKSLARGGKLVMIGGGFDALPIEPPWFMVNQISYIGSLWFTTAQGEVMSRMAAAGTLDLSPLTHQTFTLDQVDKAIEAACNRELGGLVNVVVTP</sequence>
<dbReference type="AlphaFoldDB" id="A0A402C3J7"/>
<evidence type="ECO:0000259" key="3">
    <source>
        <dbReference type="SMART" id="SM00829"/>
    </source>
</evidence>
<dbReference type="Pfam" id="PF08240">
    <property type="entry name" value="ADH_N"/>
    <property type="match status" value="1"/>
</dbReference>
<dbReference type="InterPro" id="IPR020843">
    <property type="entry name" value="ER"/>
</dbReference>
<dbReference type="Pfam" id="PF00107">
    <property type="entry name" value="ADH_zinc_N"/>
    <property type="match status" value="1"/>
</dbReference>
<reference evidence="4 5" key="1">
    <citation type="submission" date="2018-11" db="EMBL/GenBank/DDBJ databases">
        <title>Microbial catabolism of amino acid.</title>
        <authorList>
            <person name="Hibi M."/>
            <person name="Ogawa J."/>
        </authorList>
    </citation>
    <scope>NUCLEOTIDE SEQUENCE [LARGE SCALE GENOMIC DNA]</scope>
    <source>
        <strain evidence="4 5">C31-06</strain>
    </source>
</reference>
<dbReference type="Gene3D" id="3.90.180.10">
    <property type="entry name" value="Medium-chain alcohol dehydrogenases, catalytic domain"/>
    <property type="match status" value="1"/>
</dbReference>
<dbReference type="InterPro" id="IPR036291">
    <property type="entry name" value="NAD(P)-bd_dom_sf"/>
</dbReference>
<dbReference type="PANTHER" id="PTHR43401:SF5">
    <property type="entry name" value="ALCOHOL DEHYDROGENASE-RELATED"/>
    <property type="match status" value="1"/>
</dbReference>
<dbReference type="GO" id="GO:0016491">
    <property type="term" value="F:oxidoreductase activity"/>
    <property type="evidence" value="ECO:0007669"/>
    <property type="project" value="UniProtKB-KW"/>
</dbReference>
<feature type="domain" description="Enoyl reductase (ER)" evidence="3">
    <location>
        <begin position="11"/>
        <end position="366"/>
    </location>
</feature>
<proteinExistence type="predicted"/>
<dbReference type="SUPFAM" id="SSF50129">
    <property type="entry name" value="GroES-like"/>
    <property type="match status" value="1"/>
</dbReference>
<name>A0A402C3J7_RHOWR</name>
<dbReference type="Proteomes" id="UP000287519">
    <property type="component" value="Unassembled WGS sequence"/>
</dbReference>
<protein>
    <submittedName>
        <fullName evidence="4">Alcohol dehydrogenase</fullName>
    </submittedName>
</protein>
<dbReference type="InterPro" id="IPR013149">
    <property type="entry name" value="ADH-like_C"/>
</dbReference>
<comment type="caution">
    <text evidence="4">The sequence shown here is derived from an EMBL/GenBank/DDBJ whole genome shotgun (WGS) entry which is preliminary data.</text>
</comment>
<dbReference type="InterPro" id="IPR013154">
    <property type="entry name" value="ADH-like_N"/>
</dbReference>
<dbReference type="Gene3D" id="3.40.50.720">
    <property type="entry name" value="NAD(P)-binding Rossmann-like Domain"/>
    <property type="match status" value="1"/>
</dbReference>